<reference evidence="1 2" key="2">
    <citation type="submission" date="2018-11" db="EMBL/GenBank/DDBJ databases">
        <authorList>
            <consortium name="Pathogen Informatics"/>
        </authorList>
    </citation>
    <scope>NUCLEOTIDE SEQUENCE [LARGE SCALE GENOMIC DNA]</scope>
    <source>
        <strain evidence="1 2">MHpl1</strain>
    </source>
</reference>
<organism evidence="3">
    <name type="scientific">Haemonchus placei</name>
    <name type="common">Barber's pole worm</name>
    <dbReference type="NCBI Taxonomy" id="6290"/>
    <lineage>
        <taxon>Eukaryota</taxon>
        <taxon>Metazoa</taxon>
        <taxon>Ecdysozoa</taxon>
        <taxon>Nematoda</taxon>
        <taxon>Chromadorea</taxon>
        <taxon>Rhabditida</taxon>
        <taxon>Rhabditina</taxon>
        <taxon>Rhabditomorpha</taxon>
        <taxon>Strongyloidea</taxon>
        <taxon>Trichostrongylidae</taxon>
        <taxon>Haemonchus</taxon>
    </lineage>
</organism>
<proteinExistence type="predicted"/>
<name>A0A0N4WQM4_HAEPC</name>
<dbReference type="OMA" id="CIYERTT"/>
<dbReference type="Proteomes" id="UP000268014">
    <property type="component" value="Unassembled WGS sequence"/>
</dbReference>
<protein>
    <submittedName>
        <fullName evidence="3">UPAR/Ly6 domain-containing protein</fullName>
    </submittedName>
</protein>
<dbReference type="EMBL" id="UZAF01018325">
    <property type="protein sequence ID" value="VDO50430.1"/>
    <property type="molecule type" value="Genomic_DNA"/>
</dbReference>
<dbReference type="OrthoDB" id="5834533at2759"/>
<reference evidence="3" key="1">
    <citation type="submission" date="2017-02" db="UniProtKB">
        <authorList>
            <consortium name="WormBaseParasite"/>
        </authorList>
    </citation>
    <scope>IDENTIFICATION</scope>
</reference>
<accession>A0A0N4WQM4</accession>
<gene>
    <name evidence="1" type="ORF">HPLM_LOCUS13731</name>
</gene>
<dbReference type="AlphaFoldDB" id="A0A0N4WQM4"/>
<evidence type="ECO:0000313" key="3">
    <source>
        <dbReference type="WBParaSite" id="HPLM_0001373901-mRNA-1"/>
    </source>
</evidence>
<dbReference type="WBParaSite" id="HPLM_0001373901-mRNA-1">
    <property type="protein sequence ID" value="HPLM_0001373901-mRNA-1"/>
    <property type="gene ID" value="HPLM_0001373901"/>
</dbReference>
<keyword evidence="2" id="KW-1185">Reference proteome</keyword>
<evidence type="ECO:0000313" key="2">
    <source>
        <dbReference type="Proteomes" id="UP000268014"/>
    </source>
</evidence>
<evidence type="ECO:0000313" key="1">
    <source>
        <dbReference type="EMBL" id="VDO50430.1"/>
    </source>
</evidence>
<sequence>MSCYQCETDQADCNTGSCQGKYCLFTRIQSSRSFHVKKACTNTVNLLYEDNVQYTSFGNCEYRQVNAVNYDFKLCNSSSYCNTACPLGPFSSLISSSHSAFFQLMPLLLLLLIFSRRI</sequence>